<dbReference type="NCBIfam" id="TIGR00628">
    <property type="entry name" value="ung"/>
    <property type="match status" value="1"/>
</dbReference>
<keyword evidence="8 9" id="KW-0234">DNA repair</keyword>
<comment type="catalytic activity">
    <reaction evidence="1 9 11">
        <text>Hydrolyzes single-stranded DNA or mismatched double-stranded DNA and polynucleotides, releasing free uracil.</text>
        <dbReference type="EC" id="3.2.2.27"/>
    </reaction>
</comment>
<dbReference type="InterPro" id="IPR018085">
    <property type="entry name" value="Ura-DNA_Glyclase_AS"/>
</dbReference>
<comment type="similarity">
    <text evidence="3 9 11">Belongs to the uracil-DNA glycosylase (UDG) superfamily. UNG family.</text>
</comment>
<dbReference type="FunFam" id="3.40.470.10:FF:000001">
    <property type="entry name" value="Uracil-DNA glycosylase"/>
    <property type="match status" value="1"/>
</dbReference>
<gene>
    <name evidence="9" type="primary">ung</name>
    <name evidence="13" type="ORF">BE15_22000</name>
</gene>
<dbReference type="Proteomes" id="UP000075260">
    <property type="component" value="Unassembled WGS sequence"/>
</dbReference>
<reference evidence="13 14" key="1">
    <citation type="submission" date="2014-02" db="EMBL/GenBank/DDBJ databases">
        <title>The small core and large imbalanced accessory genome model reveals a collaborative survival strategy of Sorangium cellulosum strains in nature.</title>
        <authorList>
            <person name="Han K."/>
            <person name="Peng R."/>
            <person name="Blom J."/>
            <person name="Li Y.-Z."/>
        </authorList>
    </citation>
    <scope>NUCLEOTIDE SEQUENCE [LARGE SCALE GENOMIC DNA]</scope>
    <source>
        <strain evidence="13 14">So0008-312</strain>
    </source>
</reference>
<dbReference type="GO" id="GO:0097510">
    <property type="term" value="P:base-excision repair, AP site formation via deaminated base removal"/>
    <property type="evidence" value="ECO:0007669"/>
    <property type="project" value="TreeGrafter"/>
</dbReference>
<dbReference type="CDD" id="cd10027">
    <property type="entry name" value="UDG-F1-like"/>
    <property type="match status" value="1"/>
</dbReference>
<name>A0A150QY88_SORCE</name>
<dbReference type="PANTHER" id="PTHR11264:SF0">
    <property type="entry name" value="URACIL-DNA GLYCOSYLASE"/>
    <property type="match status" value="1"/>
</dbReference>
<feature type="active site" description="Proton acceptor" evidence="9 10">
    <location>
        <position position="66"/>
    </location>
</feature>
<accession>A0A150QY88</accession>
<dbReference type="SUPFAM" id="SSF52141">
    <property type="entry name" value="Uracil-DNA glycosylase-like"/>
    <property type="match status" value="1"/>
</dbReference>
<dbReference type="InterPro" id="IPR036895">
    <property type="entry name" value="Uracil-DNA_glycosylase-like_sf"/>
</dbReference>
<comment type="function">
    <text evidence="2 9 11">Excises uracil residues from the DNA which can arise as a result of misincorporation of dUMP residues by DNA polymerase or due to deamination of cytosine.</text>
</comment>
<evidence type="ECO:0000256" key="4">
    <source>
        <dbReference type="ARBA" id="ARBA00012030"/>
    </source>
</evidence>
<evidence type="ECO:0000256" key="11">
    <source>
        <dbReference type="RuleBase" id="RU003780"/>
    </source>
</evidence>
<dbReference type="InterPro" id="IPR002043">
    <property type="entry name" value="UDG_fam1"/>
</dbReference>
<comment type="subcellular location">
    <subcellularLocation>
        <location evidence="9">Cytoplasm</location>
    </subcellularLocation>
</comment>
<dbReference type="Gene3D" id="3.40.470.10">
    <property type="entry name" value="Uracil-DNA glycosylase-like domain"/>
    <property type="match status" value="1"/>
</dbReference>
<evidence type="ECO:0000256" key="3">
    <source>
        <dbReference type="ARBA" id="ARBA00008184"/>
    </source>
</evidence>
<dbReference type="SMART" id="SM00987">
    <property type="entry name" value="UreE_C"/>
    <property type="match status" value="1"/>
</dbReference>
<evidence type="ECO:0000256" key="9">
    <source>
        <dbReference type="HAMAP-Rule" id="MF_00148"/>
    </source>
</evidence>
<keyword evidence="9" id="KW-0963">Cytoplasm</keyword>
<evidence type="ECO:0000313" key="13">
    <source>
        <dbReference type="EMBL" id="KYF72686.1"/>
    </source>
</evidence>
<evidence type="ECO:0000256" key="1">
    <source>
        <dbReference type="ARBA" id="ARBA00001400"/>
    </source>
</evidence>
<evidence type="ECO:0000256" key="5">
    <source>
        <dbReference type="ARBA" id="ARBA00018429"/>
    </source>
</evidence>
<dbReference type="InterPro" id="IPR005122">
    <property type="entry name" value="Uracil-DNA_glycosylase-like"/>
</dbReference>
<dbReference type="RefSeq" id="WP_061606158.1">
    <property type="nucleotide sequence ID" value="NZ_JEMA01000245.1"/>
</dbReference>
<dbReference type="NCBIfam" id="NF003592">
    <property type="entry name" value="PRK05254.1-5"/>
    <property type="match status" value="1"/>
</dbReference>
<evidence type="ECO:0000256" key="7">
    <source>
        <dbReference type="ARBA" id="ARBA00022801"/>
    </source>
</evidence>
<dbReference type="HAMAP" id="MF_00148">
    <property type="entry name" value="UDG"/>
    <property type="match status" value="1"/>
</dbReference>
<evidence type="ECO:0000256" key="6">
    <source>
        <dbReference type="ARBA" id="ARBA00022763"/>
    </source>
</evidence>
<evidence type="ECO:0000313" key="14">
    <source>
        <dbReference type="Proteomes" id="UP000075260"/>
    </source>
</evidence>
<dbReference type="Pfam" id="PF03167">
    <property type="entry name" value="UDG"/>
    <property type="match status" value="1"/>
</dbReference>
<dbReference type="GO" id="GO:0004844">
    <property type="term" value="F:uracil DNA N-glycosylase activity"/>
    <property type="evidence" value="ECO:0007669"/>
    <property type="project" value="UniProtKB-UniRule"/>
</dbReference>
<dbReference type="NCBIfam" id="NF003589">
    <property type="entry name" value="PRK05254.1-2"/>
    <property type="match status" value="1"/>
</dbReference>
<organism evidence="13 14">
    <name type="scientific">Sorangium cellulosum</name>
    <name type="common">Polyangium cellulosum</name>
    <dbReference type="NCBI Taxonomy" id="56"/>
    <lineage>
        <taxon>Bacteria</taxon>
        <taxon>Pseudomonadati</taxon>
        <taxon>Myxococcota</taxon>
        <taxon>Polyangia</taxon>
        <taxon>Polyangiales</taxon>
        <taxon>Polyangiaceae</taxon>
        <taxon>Sorangium</taxon>
    </lineage>
</organism>
<dbReference type="EC" id="3.2.2.27" evidence="4 9"/>
<evidence type="ECO:0000256" key="2">
    <source>
        <dbReference type="ARBA" id="ARBA00002631"/>
    </source>
</evidence>
<comment type="caution">
    <text evidence="13">The sequence shown here is derived from an EMBL/GenBank/DDBJ whole genome shotgun (WGS) entry which is preliminary data.</text>
</comment>
<sequence>MKTIDLPASWKAELAGELEQPYFQRLARFLEEERKAHRVFPAEEDVFAAFRLTPYERVRVLLLGQDPYHDEGQAHGLCFSVRPGVPPPPSLANMYKEALVDVPGFTIPGHGCLTAWASQGVLLLNTVLTVRAHTPNSHKNQGWETFTDAVIRKVNDRPDGVVFVLWGGHAQKKAKLIDARRHTIIKAAHPSPLSARSGFFGSKPYSSINAALRARGAEEIDWRLPEVG</sequence>
<proteinExistence type="inferred from homology"/>
<dbReference type="NCBIfam" id="NF003588">
    <property type="entry name" value="PRK05254.1-1"/>
    <property type="match status" value="1"/>
</dbReference>
<dbReference type="EMBL" id="JEMA01000245">
    <property type="protein sequence ID" value="KYF72686.1"/>
    <property type="molecule type" value="Genomic_DNA"/>
</dbReference>
<dbReference type="SMART" id="SM00986">
    <property type="entry name" value="UDG"/>
    <property type="match status" value="1"/>
</dbReference>
<dbReference type="PANTHER" id="PTHR11264">
    <property type="entry name" value="URACIL-DNA GLYCOSYLASE"/>
    <property type="match status" value="1"/>
</dbReference>
<evidence type="ECO:0000256" key="8">
    <source>
        <dbReference type="ARBA" id="ARBA00023204"/>
    </source>
</evidence>
<dbReference type="GO" id="GO:0005737">
    <property type="term" value="C:cytoplasm"/>
    <property type="evidence" value="ECO:0007669"/>
    <property type="project" value="UniProtKB-SubCell"/>
</dbReference>
<evidence type="ECO:0000259" key="12">
    <source>
        <dbReference type="SMART" id="SM00986"/>
    </source>
</evidence>
<protein>
    <recommendedName>
        <fullName evidence="5 9">Uracil-DNA glycosylase</fullName>
        <shortName evidence="9">UDG</shortName>
        <ecNumber evidence="4 9">3.2.2.27</ecNumber>
    </recommendedName>
</protein>
<evidence type="ECO:0000256" key="10">
    <source>
        <dbReference type="PROSITE-ProRule" id="PRU10072"/>
    </source>
</evidence>
<dbReference type="PROSITE" id="PS00130">
    <property type="entry name" value="U_DNA_GLYCOSYLASE"/>
    <property type="match status" value="1"/>
</dbReference>
<keyword evidence="6 9" id="KW-0227">DNA damage</keyword>
<dbReference type="AlphaFoldDB" id="A0A150QY88"/>
<dbReference type="NCBIfam" id="NF003591">
    <property type="entry name" value="PRK05254.1-4"/>
    <property type="match status" value="1"/>
</dbReference>
<keyword evidence="7 9" id="KW-0378">Hydrolase</keyword>
<feature type="domain" description="Uracil-DNA glycosylase-like" evidence="12">
    <location>
        <begin position="51"/>
        <end position="212"/>
    </location>
</feature>
<dbReference type="OrthoDB" id="9804372at2"/>